<protein>
    <submittedName>
        <fullName evidence="1">Uncharacterized protein</fullName>
    </submittedName>
</protein>
<dbReference type="EMBL" id="QKOX01000007">
    <property type="protein sequence ID" value="RWT23743.1"/>
    <property type="molecule type" value="Genomic_DNA"/>
</dbReference>
<name>A0A443VQ57_RAOPL</name>
<proteinExistence type="predicted"/>
<dbReference type="Proteomes" id="UP000288843">
    <property type="component" value="Unassembled WGS sequence"/>
</dbReference>
<evidence type="ECO:0000313" key="1">
    <source>
        <dbReference type="EMBL" id="RWT23743.1"/>
    </source>
</evidence>
<sequence>MTNYLFTRLNFEVPFSGAEYLNESDVSRVVNPVLTPESGFVNWFFGGSADSLVSYDGTHSMSQADASLEKVYGSNYIQLPANAGALMNGLRTEYGDGDTHTLCAVVRYSGEASQIIMGNISNAYGEGFQMTGGSVLSYVYKTKDTAQTVATAVPLPSGVAAGTDIFIAITRNGNDAIAFVGGAATKLSVSAARNVDTTLKLGPGNTNFTTATGYSKSLRCYEFLYSAAALSASQLDSVYANAKQRCAMRGITIL</sequence>
<accession>A0A443VQ57</accession>
<comment type="caution">
    <text evidence="1">The sequence shown here is derived from an EMBL/GenBank/DDBJ whole genome shotgun (WGS) entry which is preliminary data.</text>
</comment>
<dbReference type="SUPFAM" id="SSF49899">
    <property type="entry name" value="Concanavalin A-like lectins/glucanases"/>
    <property type="match status" value="1"/>
</dbReference>
<organism evidence="1 2">
    <name type="scientific">Raoultella planticola</name>
    <name type="common">Klebsiella planticola</name>
    <dbReference type="NCBI Taxonomy" id="575"/>
    <lineage>
        <taxon>Bacteria</taxon>
        <taxon>Pseudomonadati</taxon>
        <taxon>Pseudomonadota</taxon>
        <taxon>Gammaproteobacteria</taxon>
        <taxon>Enterobacterales</taxon>
        <taxon>Enterobacteriaceae</taxon>
        <taxon>Klebsiella/Raoultella group</taxon>
        <taxon>Raoultella</taxon>
    </lineage>
</organism>
<dbReference type="InterPro" id="IPR013320">
    <property type="entry name" value="ConA-like_dom_sf"/>
</dbReference>
<dbReference type="RefSeq" id="WP_128319603.1">
    <property type="nucleotide sequence ID" value="NZ_JAUBKS010000012.1"/>
</dbReference>
<evidence type="ECO:0000313" key="2">
    <source>
        <dbReference type="Proteomes" id="UP000288843"/>
    </source>
</evidence>
<dbReference type="AlphaFoldDB" id="A0A443VQ57"/>
<gene>
    <name evidence="1" type="ORF">DN603_08750</name>
</gene>
<reference evidence="1 2" key="1">
    <citation type="submission" date="2018-06" db="EMBL/GenBank/DDBJ databases">
        <title>Carbapenemase-producing Enterobacteriaceae present in wastewater treatment plant effluent and nearby surface waters in the US.</title>
        <authorList>
            <person name="Mathys D.A."/>
            <person name="Mollenkopf D.F."/>
            <person name="Feicht S.M."/>
            <person name="Adams R.J."/>
            <person name="Albers A.L."/>
            <person name="Stuever D.M."/>
            <person name="Daniels J.B."/>
            <person name="Wittum T.E."/>
        </authorList>
    </citation>
    <scope>NUCLEOTIDE SEQUENCE [LARGE SCALE GENOMIC DNA]</scope>
    <source>
        <strain evidence="1 2">GEO_47_Down_B</strain>
    </source>
</reference>